<organism evidence="1 2">
    <name type="scientific">Candidatus Nitrosomaritimum aestuariumsis</name>
    <dbReference type="NCBI Taxonomy" id="3342354"/>
    <lineage>
        <taxon>Archaea</taxon>
        <taxon>Nitrososphaerota</taxon>
        <taxon>Nitrososphaeria</taxon>
        <taxon>Nitrosopumilales</taxon>
        <taxon>Nitrosopumilaceae</taxon>
        <taxon>Candidatus Nitrosomaritimum</taxon>
    </lineage>
</organism>
<accession>A0AC60VZD3</accession>
<sequence>MGINRAKFVFTITLIPLILSIGIVPSLSFAEKDSETQCRDGMVLVFRTNANDYVCLSQESAEHWETFGIGEIVSDDTEDKSAEESKKQEVSPKTVVSTIEQPNIIIIMPDDVGWYNIGAYHEGIMSGITPNIDQIAE</sequence>
<comment type="caution">
    <text evidence="1">The sequence shown here is derived from an EMBL/GenBank/DDBJ whole genome shotgun (WGS) entry which is preliminary data.</text>
</comment>
<proteinExistence type="predicted"/>
<evidence type="ECO:0000313" key="2">
    <source>
        <dbReference type="Proteomes" id="UP000559653"/>
    </source>
</evidence>
<dbReference type="Proteomes" id="UP000559653">
    <property type="component" value="Unassembled WGS sequence"/>
</dbReference>
<reference evidence="1 2" key="1">
    <citation type="journal article" date="2020" name="Appl. Environ. Microbiol.">
        <title>Genomic Characteristics of a Novel Species of Ammonia-Oxidizing Archaea from the Jiulong River Estuary.</title>
        <authorList>
            <person name="Zou D."/>
            <person name="Wan R."/>
            <person name="Han L."/>
            <person name="Xu M.N."/>
            <person name="Liu Y."/>
            <person name="Liu H."/>
            <person name="Kao S.J."/>
            <person name="Li M."/>
        </authorList>
    </citation>
    <scope>NUCLEOTIDE SEQUENCE [LARGE SCALE GENOMIC DNA]</scope>
    <source>
        <strain evidence="1">W1bin1</strain>
    </source>
</reference>
<gene>
    <name evidence="1" type="ORF">H2B03_06615</name>
</gene>
<name>A0AC60VZD3_9ARCH</name>
<protein>
    <submittedName>
        <fullName evidence="1">Uncharacterized protein</fullName>
    </submittedName>
</protein>
<feature type="non-terminal residue" evidence="1">
    <location>
        <position position="137"/>
    </location>
</feature>
<evidence type="ECO:0000313" key="1">
    <source>
        <dbReference type="EMBL" id="MBA4452819.1"/>
    </source>
</evidence>
<dbReference type="EMBL" id="JACEMZ010000046">
    <property type="protein sequence ID" value="MBA4452819.1"/>
    <property type="molecule type" value="Genomic_DNA"/>
</dbReference>